<dbReference type="STRING" id="983917.RGE_24900"/>
<dbReference type="PATRIC" id="fig|983917.3.peg.2422"/>
<name>I0HS44_RUBGI</name>
<feature type="domain" description="Isochorismatase-like" evidence="2">
    <location>
        <begin position="23"/>
        <end position="184"/>
    </location>
</feature>
<sequence>MAGAEASRVGRRLPDPGPPEARTVLLLVDVINPLDFPGAEALTEAALVAAPRIAALKHEMARRGVPVIYANDNFGHWRSDFHQIVQRCRRGRRAAAALVRQLAPGLQDLTVLKPRYSAFDQTPLELLLTRIGADRLVVAGFATDLCVQFSAMDAFVRGYELWVPGDCAAGEAPERHAAALDWMALALRCRVQPAWR</sequence>
<dbReference type="Gene3D" id="3.40.50.850">
    <property type="entry name" value="Isochorismatase-like"/>
    <property type="match status" value="1"/>
</dbReference>
<dbReference type="PANTHER" id="PTHR43540">
    <property type="entry name" value="PEROXYUREIDOACRYLATE/UREIDOACRYLATE AMIDOHYDROLASE-RELATED"/>
    <property type="match status" value="1"/>
</dbReference>
<dbReference type="Pfam" id="PF00857">
    <property type="entry name" value="Isochorismatase"/>
    <property type="match status" value="1"/>
</dbReference>
<dbReference type="PANTHER" id="PTHR43540:SF6">
    <property type="entry name" value="ISOCHORISMATASE-LIKE DOMAIN-CONTAINING PROTEIN"/>
    <property type="match status" value="1"/>
</dbReference>
<proteinExistence type="predicted"/>
<keyword evidence="1 3" id="KW-0378">Hydrolase</keyword>
<dbReference type="AlphaFoldDB" id="I0HS44"/>
<dbReference type="CDD" id="cd00431">
    <property type="entry name" value="cysteine_hydrolases"/>
    <property type="match status" value="1"/>
</dbReference>
<dbReference type="SUPFAM" id="SSF52499">
    <property type="entry name" value="Isochorismatase-like hydrolases"/>
    <property type="match status" value="1"/>
</dbReference>
<evidence type="ECO:0000313" key="3">
    <source>
        <dbReference type="EMBL" id="BAL95831.1"/>
    </source>
</evidence>
<dbReference type="Proteomes" id="UP000007883">
    <property type="component" value="Chromosome"/>
</dbReference>
<evidence type="ECO:0000313" key="4">
    <source>
        <dbReference type="Proteomes" id="UP000007883"/>
    </source>
</evidence>
<gene>
    <name evidence="3" type="ordered locus">RGE_24900</name>
</gene>
<evidence type="ECO:0000259" key="2">
    <source>
        <dbReference type="Pfam" id="PF00857"/>
    </source>
</evidence>
<dbReference type="InterPro" id="IPR036380">
    <property type="entry name" value="Isochorismatase-like_sf"/>
</dbReference>
<dbReference type="KEGG" id="rge:RGE_24900"/>
<protein>
    <submittedName>
        <fullName evidence="3">Putative isochorismatase hydrolase family protein</fullName>
    </submittedName>
</protein>
<dbReference type="RefSeq" id="WP_014428693.1">
    <property type="nucleotide sequence ID" value="NC_017075.1"/>
</dbReference>
<dbReference type="HOGENOM" id="CLU_068979_8_4_4"/>
<dbReference type="GO" id="GO:0016787">
    <property type="term" value="F:hydrolase activity"/>
    <property type="evidence" value="ECO:0007669"/>
    <property type="project" value="UniProtKB-KW"/>
</dbReference>
<reference evidence="3 4" key="1">
    <citation type="journal article" date="2012" name="J. Bacteriol.">
        <title>Complete genome sequence of phototrophic betaproteobacterium Rubrivivax gelatinosus IL144.</title>
        <authorList>
            <person name="Nagashima S."/>
            <person name="Kamimura A."/>
            <person name="Shimizu T."/>
            <person name="Nakamura-isaki S."/>
            <person name="Aono E."/>
            <person name="Sakamoto K."/>
            <person name="Ichikawa N."/>
            <person name="Nakazawa H."/>
            <person name="Sekine M."/>
            <person name="Yamazaki S."/>
            <person name="Fujita N."/>
            <person name="Shimada K."/>
            <person name="Hanada S."/>
            <person name="Nagashima K.V.P."/>
        </authorList>
    </citation>
    <scope>NUCLEOTIDE SEQUENCE [LARGE SCALE GENOMIC DNA]</scope>
    <source>
        <strain evidence="4">NBRC 100245 / IL144</strain>
    </source>
</reference>
<dbReference type="InterPro" id="IPR000868">
    <property type="entry name" value="Isochorismatase-like_dom"/>
</dbReference>
<dbReference type="EMBL" id="AP012320">
    <property type="protein sequence ID" value="BAL95831.1"/>
    <property type="molecule type" value="Genomic_DNA"/>
</dbReference>
<organism evidence="3 4">
    <name type="scientific">Rubrivivax gelatinosus (strain NBRC 100245 / IL144)</name>
    <dbReference type="NCBI Taxonomy" id="983917"/>
    <lineage>
        <taxon>Bacteria</taxon>
        <taxon>Pseudomonadati</taxon>
        <taxon>Pseudomonadota</taxon>
        <taxon>Betaproteobacteria</taxon>
        <taxon>Burkholderiales</taxon>
        <taxon>Sphaerotilaceae</taxon>
        <taxon>Rubrivivax</taxon>
    </lineage>
</organism>
<dbReference type="InterPro" id="IPR050272">
    <property type="entry name" value="Isochorismatase-like_hydrls"/>
</dbReference>
<dbReference type="eggNOG" id="COG1335">
    <property type="taxonomic scope" value="Bacteria"/>
</dbReference>
<evidence type="ECO:0000256" key="1">
    <source>
        <dbReference type="ARBA" id="ARBA00022801"/>
    </source>
</evidence>
<accession>I0HS44</accession>
<keyword evidence="4" id="KW-1185">Reference proteome</keyword>